<evidence type="ECO:0000259" key="2">
    <source>
        <dbReference type="Pfam" id="PF03795"/>
    </source>
</evidence>
<dbReference type="EMBL" id="CP026538">
    <property type="protein sequence ID" value="QAZ67829.1"/>
    <property type="molecule type" value="Genomic_DNA"/>
</dbReference>
<dbReference type="KEGG" id="dcb:C3Y92_11595"/>
<evidence type="ECO:0000313" key="3">
    <source>
        <dbReference type="EMBL" id="QAZ67829.1"/>
    </source>
</evidence>
<sequence length="95" mass="10226">MFVVLLRYCQPLEVIDGLLNAHRLYLDENYARGVFLASGRQLPRTGGVILARAAGREALEAILAEDPFAKAGAASYEVIEFLPGKVAPGLEGLLV</sequence>
<feature type="domain" description="YCII-related" evidence="2">
    <location>
        <begin position="1"/>
        <end position="81"/>
    </location>
</feature>
<dbReference type="Pfam" id="PF03795">
    <property type="entry name" value="YCII"/>
    <property type="match status" value="1"/>
</dbReference>
<keyword evidence="4" id="KW-1185">Reference proteome</keyword>
<protein>
    <recommendedName>
        <fullName evidence="2">YCII-related domain-containing protein</fullName>
    </recommendedName>
</protein>
<name>A0A4P6I1Z1_9BACT</name>
<reference evidence="3 4" key="1">
    <citation type="submission" date="2018-02" db="EMBL/GenBank/DDBJ databases">
        <title>Genome sequence of Desulfovibrio carbinolicus DSM 3852.</title>
        <authorList>
            <person name="Wilbanks E."/>
            <person name="Skennerton C.T."/>
            <person name="Orphan V.J."/>
        </authorList>
    </citation>
    <scope>NUCLEOTIDE SEQUENCE [LARGE SCALE GENOMIC DNA]</scope>
    <source>
        <strain evidence="3 4">DSM 3852</strain>
    </source>
</reference>
<organism evidence="3 4">
    <name type="scientific">Solidesulfovibrio carbinolicus</name>
    <dbReference type="NCBI Taxonomy" id="296842"/>
    <lineage>
        <taxon>Bacteria</taxon>
        <taxon>Pseudomonadati</taxon>
        <taxon>Thermodesulfobacteriota</taxon>
        <taxon>Desulfovibrionia</taxon>
        <taxon>Desulfovibrionales</taxon>
        <taxon>Desulfovibrionaceae</taxon>
        <taxon>Solidesulfovibrio</taxon>
    </lineage>
</organism>
<gene>
    <name evidence="3" type="ORF">C3Y92_11595</name>
</gene>
<dbReference type="Gene3D" id="3.30.70.1060">
    <property type="entry name" value="Dimeric alpha+beta barrel"/>
    <property type="match status" value="1"/>
</dbReference>
<accession>A0A4P6I1Z1</accession>
<dbReference type="InterPro" id="IPR005545">
    <property type="entry name" value="YCII"/>
</dbReference>
<dbReference type="AlphaFoldDB" id="A0A4P6I1Z1"/>
<dbReference type="OrthoDB" id="9814407at2"/>
<dbReference type="RefSeq" id="WP_129352768.1">
    <property type="nucleotide sequence ID" value="NZ_CP026538.1"/>
</dbReference>
<evidence type="ECO:0000256" key="1">
    <source>
        <dbReference type="ARBA" id="ARBA00007689"/>
    </source>
</evidence>
<dbReference type="InterPro" id="IPR011008">
    <property type="entry name" value="Dimeric_a/b-barrel"/>
</dbReference>
<proteinExistence type="inferred from homology"/>
<dbReference type="SUPFAM" id="SSF54909">
    <property type="entry name" value="Dimeric alpha+beta barrel"/>
    <property type="match status" value="1"/>
</dbReference>
<dbReference type="Proteomes" id="UP000293296">
    <property type="component" value="Chromosome"/>
</dbReference>
<dbReference type="PANTHER" id="PTHR37828">
    <property type="entry name" value="GSR2449 PROTEIN"/>
    <property type="match status" value="1"/>
</dbReference>
<dbReference type="PANTHER" id="PTHR37828:SF1">
    <property type="entry name" value="YCII-RELATED DOMAIN-CONTAINING PROTEIN"/>
    <property type="match status" value="1"/>
</dbReference>
<evidence type="ECO:0000313" key="4">
    <source>
        <dbReference type="Proteomes" id="UP000293296"/>
    </source>
</evidence>
<comment type="similarity">
    <text evidence="1">Belongs to the YciI family.</text>
</comment>